<dbReference type="EMBL" id="GG666575">
    <property type="protein sequence ID" value="EEN53086.1"/>
    <property type="molecule type" value="Genomic_DNA"/>
</dbReference>
<feature type="non-terminal residue" evidence="1">
    <location>
        <position position="183"/>
    </location>
</feature>
<sequence length="183" mass="20694">MSLFPPFRLGLATPIQAPLFFFVSPLLDNNEFDLGRGLYSVTSGPAPLDHLATSMVPAAIRRYFPYLRQAIFTMVDNPSSPPSPWHRVAAAMREVLPSPGDVSPPLPDDDQPQSSLFFYDDVLVPYVPWHRIPFDVDPADNNVVYLPAEYADERDRLLLSPTDNRYSYDRDVTIQERPSSLQK</sequence>
<organism>
    <name type="scientific">Branchiostoma floridae</name>
    <name type="common">Florida lancelet</name>
    <name type="synonym">Amphioxus</name>
    <dbReference type="NCBI Taxonomy" id="7739"/>
    <lineage>
        <taxon>Eukaryota</taxon>
        <taxon>Metazoa</taxon>
        <taxon>Chordata</taxon>
        <taxon>Cephalochordata</taxon>
        <taxon>Leptocardii</taxon>
        <taxon>Amphioxiformes</taxon>
        <taxon>Branchiostomatidae</taxon>
        <taxon>Branchiostoma</taxon>
    </lineage>
</organism>
<gene>
    <name evidence="1" type="ORF">BRAFLDRAFT_65216</name>
</gene>
<dbReference type="AlphaFoldDB" id="C3Z347"/>
<dbReference type="InParanoid" id="C3Z347"/>
<name>C3Z347_BRAFL</name>
<proteinExistence type="predicted"/>
<evidence type="ECO:0000313" key="1">
    <source>
        <dbReference type="EMBL" id="EEN53086.1"/>
    </source>
</evidence>
<accession>C3Z347</accession>
<reference evidence="1" key="1">
    <citation type="journal article" date="2008" name="Nature">
        <title>The amphioxus genome and the evolution of the chordate karyotype.</title>
        <authorList>
            <consortium name="US DOE Joint Genome Institute (JGI-PGF)"/>
            <person name="Putnam N.H."/>
            <person name="Butts T."/>
            <person name="Ferrier D.E.K."/>
            <person name="Furlong R.F."/>
            <person name="Hellsten U."/>
            <person name="Kawashima T."/>
            <person name="Robinson-Rechavi M."/>
            <person name="Shoguchi E."/>
            <person name="Terry A."/>
            <person name="Yu J.-K."/>
            <person name="Benito-Gutierrez E.L."/>
            <person name="Dubchak I."/>
            <person name="Garcia-Fernandez J."/>
            <person name="Gibson-Brown J.J."/>
            <person name="Grigoriev I.V."/>
            <person name="Horton A.C."/>
            <person name="de Jong P.J."/>
            <person name="Jurka J."/>
            <person name="Kapitonov V.V."/>
            <person name="Kohara Y."/>
            <person name="Kuroki Y."/>
            <person name="Lindquist E."/>
            <person name="Lucas S."/>
            <person name="Osoegawa K."/>
            <person name="Pennacchio L.A."/>
            <person name="Salamov A.A."/>
            <person name="Satou Y."/>
            <person name="Sauka-Spengler T."/>
            <person name="Schmutz J."/>
            <person name="Shin-I T."/>
            <person name="Toyoda A."/>
            <person name="Bronner-Fraser M."/>
            <person name="Fujiyama A."/>
            <person name="Holland L.Z."/>
            <person name="Holland P.W.H."/>
            <person name="Satoh N."/>
            <person name="Rokhsar D.S."/>
        </authorList>
    </citation>
    <scope>NUCLEOTIDE SEQUENCE [LARGE SCALE GENOMIC DNA]</scope>
    <source>
        <strain evidence="1">S238N-H82</strain>
        <tissue evidence="1">Testes</tissue>
    </source>
</reference>
<protein>
    <submittedName>
        <fullName evidence="1">Uncharacterized protein</fullName>
    </submittedName>
</protein>